<dbReference type="InterPro" id="IPR000675">
    <property type="entry name" value="Cutinase/axe"/>
</dbReference>
<comment type="caution">
    <text evidence="3">The sequence shown here is derived from an EMBL/GenBank/DDBJ whole genome shotgun (WGS) entry which is preliminary data.</text>
</comment>
<protein>
    <recommendedName>
        <fullName evidence="2">PE-PPE domain-containing protein</fullName>
    </recommendedName>
</protein>
<dbReference type="GO" id="GO:0016787">
    <property type="term" value="F:hydrolase activity"/>
    <property type="evidence" value="ECO:0007669"/>
    <property type="project" value="UniProtKB-KW"/>
</dbReference>
<dbReference type="STRING" id="1077974.GOEFS_046_00750"/>
<dbReference type="EMBL" id="BAEH01000046">
    <property type="protein sequence ID" value="GAB18119.1"/>
    <property type="molecule type" value="Genomic_DNA"/>
</dbReference>
<dbReference type="Pfam" id="PF08237">
    <property type="entry name" value="PE-PPE"/>
    <property type="match status" value="1"/>
</dbReference>
<dbReference type="SUPFAM" id="SSF53474">
    <property type="entry name" value="alpha/beta-Hydrolases"/>
    <property type="match status" value="1"/>
</dbReference>
<dbReference type="InterPro" id="IPR013228">
    <property type="entry name" value="PE-PPE_C"/>
</dbReference>
<dbReference type="AlphaFoldDB" id="H0QZ68"/>
<organism evidence="3 4">
    <name type="scientific">Gordonia effusa NBRC 100432</name>
    <dbReference type="NCBI Taxonomy" id="1077974"/>
    <lineage>
        <taxon>Bacteria</taxon>
        <taxon>Bacillati</taxon>
        <taxon>Actinomycetota</taxon>
        <taxon>Actinomycetes</taxon>
        <taxon>Mycobacteriales</taxon>
        <taxon>Gordoniaceae</taxon>
        <taxon>Gordonia</taxon>
    </lineage>
</organism>
<reference evidence="3 4" key="1">
    <citation type="submission" date="2011-12" db="EMBL/GenBank/DDBJ databases">
        <title>Whole genome shotgun sequence of Gordonia effusa NBRC 100432.</title>
        <authorList>
            <person name="Yoshida I."/>
            <person name="Takarada H."/>
            <person name="Hosoyama A."/>
            <person name="Tsuchikane K."/>
            <person name="Katsumata H."/>
            <person name="Yamazaki S."/>
            <person name="Fujita N."/>
        </authorList>
    </citation>
    <scope>NUCLEOTIDE SEQUENCE [LARGE SCALE GENOMIC DNA]</scope>
    <source>
        <strain evidence="3 4">NBRC 100432</strain>
    </source>
</reference>
<dbReference type="InterPro" id="IPR029058">
    <property type="entry name" value="AB_hydrolase_fold"/>
</dbReference>
<dbReference type="Gene3D" id="3.40.50.1820">
    <property type="entry name" value="alpha/beta hydrolase"/>
    <property type="match status" value="1"/>
</dbReference>
<sequence length="346" mass="36793">MIFDTPDRGSWTTAIAIHTLFSAAVRAVLNFRGNNRGVTSVPQISVLVVGGTGESWVGDTRTDVSGMLERVTANLDSRFSPIWVPYPASYGPATQFSGMAYDDSVRIGCANLASAFEAVSGPVMLLGYSQGAVVVRRLIAWLSETEPAALGRIVGAGLVADPHQPVGVVDGCDGFGVAGAGDESLGRVDAVPAYWVGAADDMICNASADSLIRDVADLTGQLGFTSVRAIRGWLLSVWEVLRSNRFQNSTRTAVSPAQWRRDIGRLAVAVREVSGYLPSVLSWRGLALRNSRGGRHTSYAAEPYRSSSLTECEATGCEILARWMQVEATFTAPTQTPIVNPTAHAA</sequence>
<evidence type="ECO:0000313" key="4">
    <source>
        <dbReference type="Proteomes" id="UP000035034"/>
    </source>
</evidence>
<name>H0QZ68_9ACTN</name>
<evidence type="ECO:0000313" key="3">
    <source>
        <dbReference type="EMBL" id="GAB18119.1"/>
    </source>
</evidence>
<gene>
    <name evidence="3" type="ORF">GOEFS_046_00750</name>
</gene>
<proteinExistence type="predicted"/>
<accession>H0QZ68</accession>
<dbReference type="SMART" id="SM01110">
    <property type="entry name" value="Cutinase"/>
    <property type="match status" value="1"/>
</dbReference>
<keyword evidence="4" id="KW-1185">Reference proteome</keyword>
<evidence type="ECO:0000256" key="1">
    <source>
        <dbReference type="ARBA" id="ARBA00022801"/>
    </source>
</evidence>
<keyword evidence="1" id="KW-0378">Hydrolase</keyword>
<dbReference type="Proteomes" id="UP000035034">
    <property type="component" value="Unassembled WGS sequence"/>
</dbReference>
<evidence type="ECO:0000259" key="2">
    <source>
        <dbReference type="Pfam" id="PF08237"/>
    </source>
</evidence>
<feature type="domain" description="PE-PPE" evidence="2">
    <location>
        <begin position="83"/>
        <end position="166"/>
    </location>
</feature>
<dbReference type="eggNOG" id="COG0400">
    <property type="taxonomic scope" value="Bacteria"/>
</dbReference>